<dbReference type="Pfam" id="PF09285">
    <property type="entry name" value="Elong-fact-P_C"/>
    <property type="match status" value="1"/>
</dbReference>
<dbReference type="Gene3D" id="2.40.50.140">
    <property type="entry name" value="Nucleic acid-binding proteins"/>
    <property type="match status" value="2"/>
</dbReference>
<dbReference type="CDD" id="cd05794">
    <property type="entry name" value="S1_EF-P_repeat_2"/>
    <property type="match status" value="1"/>
</dbReference>
<dbReference type="NCBIfam" id="NF001810">
    <property type="entry name" value="PRK00529.1"/>
    <property type="match status" value="1"/>
</dbReference>
<dbReference type="PANTHER" id="PTHR30053:SF12">
    <property type="entry name" value="ELONGATION FACTOR P (EF-P) FAMILY PROTEIN"/>
    <property type="match status" value="1"/>
</dbReference>
<dbReference type="InterPro" id="IPR011768">
    <property type="entry name" value="Transl_elongation_fac_P"/>
</dbReference>
<comment type="subcellular location">
    <subcellularLocation>
        <location evidence="1 7">Cytoplasm</location>
    </subcellularLocation>
</comment>
<evidence type="ECO:0000256" key="1">
    <source>
        <dbReference type="ARBA" id="ARBA00004496"/>
    </source>
</evidence>
<evidence type="ECO:0000259" key="11">
    <source>
        <dbReference type="SMART" id="SM01185"/>
    </source>
</evidence>
<comment type="similarity">
    <text evidence="3 7 9">Belongs to the elongation factor P family.</text>
</comment>
<keyword evidence="4 7" id="KW-0963">Cytoplasm</keyword>
<accession>A0A1F5NQM8</accession>
<dbReference type="CDD" id="cd04470">
    <property type="entry name" value="S1_EF-P_repeat_1"/>
    <property type="match status" value="1"/>
</dbReference>
<reference evidence="12 13" key="1">
    <citation type="journal article" date="2016" name="Nat. Commun.">
        <title>Thousands of microbial genomes shed light on interconnected biogeochemical processes in an aquifer system.</title>
        <authorList>
            <person name="Anantharaman K."/>
            <person name="Brown C.T."/>
            <person name="Hug L.A."/>
            <person name="Sharon I."/>
            <person name="Castelle C.J."/>
            <person name="Probst A.J."/>
            <person name="Thomas B.C."/>
            <person name="Singh A."/>
            <person name="Wilkins M.J."/>
            <person name="Karaoz U."/>
            <person name="Brodie E.L."/>
            <person name="Williams K.H."/>
            <person name="Hubbard S.S."/>
            <person name="Banfield J.F."/>
        </authorList>
    </citation>
    <scope>NUCLEOTIDE SEQUENCE [LARGE SCALE GENOMIC DNA]</scope>
</reference>
<evidence type="ECO:0000256" key="6">
    <source>
        <dbReference type="ARBA" id="ARBA00022917"/>
    </source>
</evidence>
<dbReference type="InterPro" id="IPR014722">
    <property type="entry name" value="Rib_uL2_dom2"/>
</dbReference>
<dbReference type="InterPro" id="IPR013852">
    <property type="entry name" value="Transl_elong_P/YeiP_CS"/>
</dbReference>
<evidence type="ECO:0000313" key="13">
    <source>
        <dbReference type="Proteomes" id="UP000176233"/>
    </source>
</evidence>
<evidence type="ECO:0000256" key="3">
    <source>
        <dbReference type="ARBA" id="ARBA00009479"/>
    </source>
</evidence>
<dbReference type="HAMAP" id="MF_00141">
    <property type="entry name" value="EF_P"/>
    <property type="match status" value="1"/>
</dbReference>
<dbReference type="UniPathway" id="UPA00345"/>
<dbReference type="GO" id="GO:0005829">
    <property type="term" value="C:cytosol"/>
    <property type="evidence" value="ECO:0007669"/>
    <property type="project" value="UniProtKB-ARBA"/>
</dbReference>
<evidence type="ECO:0000256" key="5">
    <source>
        <dbReference type="ARBA" id="ARBA00022768"/>
    </source>
</evidence>
<evidence type="ECO:0000256" key="2">
    <source>
        <dbReference type="ARBA" id="ARBA00004815"/>
    </source>
</evidence>
<keyword evidence="6 7" id="KW-0648">Protein biosynthesis</keyword>
<dbReference type="SMART" id="SM00841">
    <property type="entry name" value="Elong-fact-P_C"/>
    <property type="match status" value="1"/>
</dbReference>
<dbReference type="SUPFAM" id="SSF50249">
    <property type="entry name" value="Nucleic acid-binding proteins"/>
    <property type="match status" value="2"/>
</dbReference>
<comment type="pathway">
    <text evidence="2 7">Protein biosynthesis; polypeptide chain elongation.</text>
</comment>
<evidence type="ECO:0000313" key="12">
    <source>
        <dbReference type="EMBL" id="OGE79991.1"/>
    </source>
</evidence>
<dbReference type="InterPro" id="IPR020599">
    <property type="entry name" value="Transl_elong_fac_P/YeiP"/>
</dbReference>
<dbReference type="PIRSF" id="PIRSF005901">
    <property type="entry name" value="EF-P"/>
    <property type="match status" value="1"/>
</dbReference>
<evidence type="ECO:0000256" key="7">
    <source>
        <dbReference type="HAMAP-Rule" id="MF_00141"/>
    </source>
</evidence>
<evidence type="ECO:0000256" key="9">
    <source>
        <dbReference type="RuleBase" id="RU004389"/>
    </source>
</evidence>
<dbReference type="InterPro" id="IPR008991">
    <property type="entry name" value="Translation_prot_SH3-like_sf"/>
</dbReference>
<dbReference type="InterPro" id="IPR012340">
    <property type="entry name" value="NA-bd_OB-fold"/>
</dbReference>
<proteinExistence type="inferred from homology"/>
<gene>
    <name evidence="7" type="primary">efp</name>
    <name evidence="12" type="ORF">A2660_02755</name>
</gene>
<organism evidence="12 13">
    <name type="scientific">Candidatus Doudnabacteria bacterium RIFCSPHIGHO2_01_FULL_45_18</name>
    <dbReference type="NCBI Taxonomy" id="1817823"/>
    <lineage>
        <taxon>Bacteria</taxon>
        <taxon>Candidatus Doudnaibacteriota</taxon>
    </lineage>
</organism>
<dbReference type="InterPro" id="IPR013185">
    <property type="entry name" value="Transl_elong_KOW-like"/>
</dbReference>
<dbReference type="Pfam" id="PF01132">
    <property type="entry name" value="EFP"/>
    <property type="match status" value="1"/>
</dbReference>
<dbReference type="EMBL" id="MFEJ01000023">
    <property type="protein sequence ID" value="OGE79991.1"/>
    <property type="molecule type" value="Genomic_DNA"/>
</dbReference>
<protein>
    <recommendedName>
        <fullName evidence="7 8">Elongation factor P</fullName>
        <shortName evidence="7">EF-P</shortName>
    </recommendedName>
</protein>
<dbReference type="Pfam" id="PF08207">
    <property type="entry name" value="EFP_N"/>
    <property type="match status" value="1"/>
</dbReference>
<comment type="function">
    <text evidence="7">Involved in peptide bond synthesis. Stimulates efficient translation and peptide-bond synthesis on native or reconstituted 70S ribosomes in vitro. Probably functions indirectly by altering the affinity of the ribosome for aminoacyl-tRNA, thus increasing their reactivity as acceptors for peptidyl transferase.</text>
</comment>
<dbReference type="FunFam" id="2.40.50.140:FF:000004">
    <property type="entry name" value="Elongation factor P"/>
    <property type="match status" value="1"/>
</dbReference>
<dbReference type="FunFam" id="2.40.50.140:FF:000009">
    <property type="entry name" value="Elongation factor P"/>
    <property type="match status" value="1"/>
</dbReference>
<sequence length="190" mass="21459">MAVLDFSDLKSTGHIIKYNNEPYQIIWSNFMRTAQRKPVIQAKLRNLMTGKVMEYSFKYGERIDEADVVKRKCQYLYADEEGAHFMNPETFETIMVPKALVEDQVKFLKEGTDTVIMFFEDKPIALDLPVKIDLKVTETSPGIKGDTATGGTKPATLETGHVVNVPLFIKKGDTVRVSTQTGNYVERASQ</sequence>
<dbReference type="InterPro" id="IPR001059">
    <property type="entry name" value="Transl_elong_P/YeiP_cen"/>
</dbReference>
<dbReference type="NCBIfam" id="TIGR00038">
    <property type="entry name" value="efp"/>
    <property type="match status" value="1"/>
</dbReference>
<dbReference type="GO" id="GO:0003746">
    <property type="term" value="F:translation elongation factor activity"/>
    <property type="evidence" value="ECO:0007669"/>
    <property type="project" value="UniProtKB-UniRule"/>
</dbReference>
<dbReference type="Gene3D" id="2.30.30.30">
    <property type="match status" value="1"/>
</dbReference>
<dbReference type="GO" id="GO:0043043">
    <property type="term" value="P:peptide biosynthetic process"/>
    <property type="evidence" value="ECO:0007669"/>
    <property type="project" value="InterPro"/>
</dbReference>
<comment type="caution">
    <text evidence="12">The sequence shown here is derived from an EMBL/GenBank/DDBJ whole genome shotgun (WGS) entry which is preliminary data.</text>
</comment>
<evidence type="ECO:0000256" key="8">
    <source>
        <dbReference type="NCBIfam" id="TIGR00038"/>
    </source>
</evidence>
<dbReference type="PROSITE" id="PS01275">
    <property type="entry name" value="EFP"/>
    <property type="match status" value="1"/>
</dbReference>
<dbReference type="PANTHER" id="PTHR30053">
    <property type="entry name" value="ELONGATION FACTOR P"/>
    <property type="match status" value="1"/>
</dbReference>
<dbReference type="AlphaFoldDB" id="A0A1F5NQM8"/>
<keyword evidence="5 7" id="KW-0251">Elongation factor</keyword>
<dbReference type="SUPFAM" id="SSF50104">
    <property type="entry name" value="Translation proteins SH3-like domain"/>
    <property type="match status" value="1"/>
</dbReference>
<dbReference type="Proteomes" id="UP000176233">
    <property type="component" value="Unassembled WGS sequence"/>
</dbReference>
<feature type="domain" description="Elongation factor P C-terminal" evidence="10">
    <location>
        <begin position="132"/>
        <end position="187"/>
    </location>
</feature>
<feature type="domain" description="Translation elongation factor P/YeiP central" evidence="11">
    <location>
        <begin position="70"/>
        <end position="124"/>
    </location>
</feature>
<name>A0A1F5NQM8_9BACT</name>
<dbReference type="SMART" id="SM01185">
    <property type="entry name" value="EFP"/>
    <property type="match status" value="1"/>
</dbReference>
<evidence type="ECO:0000256" key="4">
    <source>
        <dbReference type="ARBA" id="ARBA00022490"/>
    </source>
</evidence>
<dbReference type="InterPro" id="IPR015365">
    <property type="entry name" value="Elong-fact-P_C"/>
</dbReference>
<evidence type="ECO:0000259" key="10">
    <source>
        <dbReference type="SMART" id="SM00841"/>
    </source>
</evidence>